<comment type="caution">
    <text evidence="1">The sequence shown here is derived from an EMBL/GenBank/DDBJ whole genome shotgun (WGS) entry which is preliminary data.</text>
</comment>
<reference evidence="1 2" key="1">
    <citation type="submission" date="2009-02" db="EMBL/GenBank/DDBJ databases">
        <title>Sequencing of the draft genome and assembly of Dethiobacter alkaliphilus AHT 1.</title>
        <authorList>
            <consortium name="US DOE Joint Genome Institute (JGI-PGF)"/>
            <person name="Lucas S."/>
            <person name="Copeland A."/>
            <person name="Lapidus A."/>
            <person name="Glavina del Rio T."/>
            <person name="Dalin E."/>
            <person name="Tice H."/>
            <person name="Bruce D."/>
            <person name="Goodwin L."/>
            <person name="Pitluck S."/>
            <person name="Larimer F."/>
            <person name="Land M.L."/>
            <person name="Hauser L."/>
            <person name="Muyzer G."/>
        </authorList>
    </citation>
    <scope>NUCLEOTIDE SEQUENCE [LARGE SCALE GENOMIC DNA]</scope>
    <source>
        <strain evidence="1 2">AHT 1</strain>
    </source>
</reference>
<evidence type="ECO:0000313" key="2">
    <source>
        <dbReference type="Proteomes" id="UP000006443"/>
    </source>
</evidence>
<sequence>MATTQIQSLSEARDELLREFMLASGNYKAEILAKIMELDEQIEQRQN</sequence>
<evidence type="ECO:0000313" key="1">
    <source>
        <dbReference type="EMBL" id="EEG77822.1"/>
    </source>
</evidence>
<organism evidence="1 2">
    <name type="scientific">Dethiobacter alkaliphilus AHT 1</name>
    <dbReference type="NCBI Taxonomy" id="555088"/>
    <lineage>
        <taxon>Bacteria</taxon>
        <taxon>Bacillati</taxon>
        <taxon>Bacillota</taxon>
        <taxon>Dethiobacteria</taxon>
        <taxon>Dethiobacterales</taxon>
        <taxon>Dethiobacteraceae</taxon>
        <taxon>Dethiobacter</taxon>
    </lineage>
</organism>
<dbReference type="EMBL" id="ACJM01000005">
    <property type="protein sequence ID" value="EEG77822.1"/>
    <property type="molecule type" value="Genomic_DNA"/>
</dbReference>
<accession>C0GF62</accession>
<protein>
    <submittedName>
        <fullName evidence="1">Uncharacterized protein</fullName>
    </submittedName>
</protein>
<name>C0GF62_DETAL</name>
<proteinExistence type="predicted"/>
<dbReference type="RefSeq" id="WP_008515645.1">
    <property type="nucleotide sequence ID" value="NZ_ACJM01000005.1"/>
</dbReference>
<keyword evidence="2" id="KW-1185">Reference proteome</keyword>
<dbReference type="AlphaFoldDB" id="C0GF62"/>
<dbReference type="Proteomes" id="UP000006443">
    <property type="component" value="Unassembled WGS sequence"/>
</dbReference>
<gene>
    <name evidence="1" type="ORF">DealDRAFT_1121</name>
</gene>